<dbReference type="Proteomes" id="UP000037397">
    <property type="component" value="Unassembled WGS sequence"/>
</dbReference>
<accession>A0A0L6CPM3</accession>
<sequence length="190" mass="19965">MQEQLQQRGTTTGAPALPVHPRLAPAFPSGLRPGVVYSLLGSVSIALALLAGPSQRGAWCGVVGLPDLGVEAAAAWGVDLDRLVLVPAPTEQWVSTVAALAEVAGLVVASAPGRLSPGEVQRLTARLRTRRTSLVVIGNWPRAAATVHATTVGWDGLAQGHGALTRQHVRLDITERHQRRSVCLTIPEQP</sequence>
<dbReference type="AlphaFoldDB" id="A0A0L6CPM3"/>
<organism evidence="1 2">
    <name type="scientific">Luteipulveratus halotolerans</name>
    <dbReference type="NCBI Taxonomy" id="1631356"/>
    <lineage>
        <taxon>Bacteria</taxon>
        <taxon>Bacillati</taxon>
        <taxon>Actinomycetota</taxon>
        <taxon>Actinomycetes</taxon>
        <taxon>Micrococcales</taxon>
        <taxon>Dermacoccaceae</taxon>
        <taxon>Luteipulveratus</taxon>
    </lineage>
</organism>
<evidence type="ECO:0000313" key="1">
    <source>
        <dbReference type="EMBL" id="KNX39463.1"/>
    </source>
</evidence>
<dbReference type="EMBL" id="LAIR01000002">
    <property type="protein sequence ID" value="KNX39463.1"/>
    <property type="molecule type" value="Genomic_DNA"/>
</dbReference>
<dbReference type="STRING" id="1631356.VV01_13350"/>
<comment type="caution">
    <text evidence="1">The sequence shown here is derived from an EMBL/GenBank/DDBJ whole genome shotgun (WGS) entry which is preliminary data.</text>
</comment>
<reference evidence="2" key="1">
    <citation type="submission" date="2015-03" db="EMBL/GenBank/DDBJ databases">
        <title>Luteipulveratus halotolerans sp. nov., a novel actinobacterium (Dermacoccaceae) from Sarawak, Malaysia.</title>
        <authorList>
            <person name="Juboi H."/>
            <person name="Basik A."/>
            <person name="Shamsul S.S."/>
            <person name="Arnold P."/>
            <person name="Schmitt E.K."/>
            <person name="Sanglier J.-J."/>
            <person name="Yeo T."/>
        </authorList>
    </citation>
    <scope>NUCLEOTIDE SEQUENCE [LARGE SCALE GENOMIC DNA]</scope>
    <source>
        <strain evidence="2">C296001</strain>
    </source>
</reference>
<evidence type="ECO:0000313" key="2">
    <source>
        <dbReference type="Proteomes" id="UP000037397"/>
    </source>
</evidence>
<proteinExistence type="predicted"/>
<keyword evidence="2" id="KW-1185">Reference proteome</keyword>
<evidence type="ECO:0008006" key="3">
    <source>
        <dbReference type="Google" id="ProtNLM"/>
    </source>
</evidence>
<gene>
    <name evidence="1" type="ORF">VV01_13350</name>
</gene>
<name>A0A0L6CPM3_9MICO</name>
<protein>
    <recommendedName>
        <fullName evidence="3">Recombinase A</fullName>
    </recommendedName>
</protein>